<organism evidence="7 8">
    <name type="scientific">Emydomyces testavorans</name>
    <dbReference type="NCBI Taxonomy" id="2070801"/>
    <lineage>
        <taxon>Eukaryota</taxon>
        <taxon>Fungi</taxon>
        <taxon>Dikarya</taxon>
        <taxon>Ascomycota</taxon>
        <taxon>Pezizomycotina</taxon>
        <taxon>Eurotiomycetes</taxon>
        <taxon>Eurotiomycetidae</taxon>
        <taxon>Onygenales</taxon>
        <taxon>Nannizziopsiaceae</taxon>
        <taxon>Emydomyces</taxon>
    </lineage>
</organism>
<comment type="similarity">
    <text evidence="2 6">Belongs to the peroxisomal membrane protein PXMP2/4 family.</text>
</comment>
<dbReference type="AlphaFoldDB" id="A0AAF0DCK0"/>
<evidence type="ECO:0000256" key="5">
    <source>
        <dbReference type="ARBA" id="ARBA00023136"/>
    </source>
</evidence>
<dbReference type="PANTHER" id="PTHR11266:SF80">
    <property type="entry name" value="PEROXISOMAL MEMBRANE PROTEIN 2"/>
    <property type="match status" value="1"/>
</dbReference>
<evidence type="ECO:0000256" key="3">
    <source>
        <dbReference type="ARBA" id="ARBA00022692"/>
    </source>
</evidence>
<sequence>MAHSIAIQTAQAACLSALSNIIAQYFAAYKAQDQFSFEFSPFAKYVLYGIINTPLNCLWQEYLEHKFPAQDANRSKKENRKQPSGGRMSRNLAIKFGLDQTVGAVMNIVLFIFVRDVLNGIPVSRIWQGIIKVLKYGQDFFKIYISGLIIWPLVSLVSFAMLPVERRVVFGCAAGVVWGAYLSLVAMGEDV</sequence>
<evidence type="ECO:0000256" key="1">
    <source>
        <dbReference type="ARBA" id="ARBA00004141"/>
    </source>
</evidence>
<dbReference type="GO" id="GO:0005778">
    <property type="term" value="C:peroxisomal membrane"/>
    <property type="evidence" value="ECO:0007669"/>
    <property type="project" value="TreeGrafter"/>
</dbReference>
<dbReference type="InterPro" id="IPR007248">
    <property type="entry name" value="Mpv17_PMP22"/>
</dbReference>
<dbReference type="Pfam" id="PF04117">
    <property type="entry name" value="Mpv17_PMP22"/>
    <property type="match status" value="1"/>
</dbReference>
<comment type="subcellular location">
    <subcellularLocation>
        <location evidence="1">Membrane</location>
        <topology evidence="1">Multi-pass membrane protein</topology>
    </subcellularLocation>
</comment>
<evidence type="ECO:0000313" key="7">
    <source>
        <dbReference type="EMBL" id="WEW56019.1"/>
    </source>
</evidence>
<evidence type="ECO:0000256" key="4">
    <source>
        <dbReference type="ARBA" id="ARBA00022989"/>
    </source>
</evidence>
<dbReference type="Proteomes" id="UP001219355">
    <property type="component" value="Chromosome 1"/>
</dbReference>
<evidence type="ECO:0000256" key="6">
    <source>
        <dbReference type="RuleBase" id="RU363053"/>
    </source>
</evidence>
<feature type="transmembrane region" description="Helical" evidence="6">
    <location>
        <begin position="96"/>
        <end position="114"/>
    </location>
</feature>
<evidence type="ECO:0000256" key="2">
    <source>
        <dbReference type="ARBA" id="ARBA00006824"/>
    </source>
</evidence>
<dbReference type="EMBL" id="CP120627">
    <property type="protein sequence ID" value="WEW56019.1"/>
    <property type="molecule type" value="Genomic_DNA"/>
</dbReference>
<keyword evidence="5 6" id="KW-0472">Membrane</keyword>
<feature type="transmembrane region" description="Helical" evidence="6">
    <location>
        <begin position="143"/>
        <end position="162"/>
    </location>
</feature>
<name>A0AAF0DCK0_9EURO</name>
<protein>
    <submittedName>
        <fullName evidence="7">Uncharacterized protein</fullName>
    </submittedName>
</protein>
<keyword evidence="8" id="KW-1185">Reference proteome</keyword>
<keyword evidence="4 6" id="KW-1133">Transmembrane helix</keyword>
<evidence type="ECO:0000313" key="8">
    <source>
        <dbReference type="Proteomes" id="UP001219355"/>
    </source>
</evidence>
<accession>A0AAF0DCK0</accession>
<proteinExistence type="inferred from homology"/>
<gene>
    <name evidence="7" type="ORF">PRK78_001454</name>
</gene>
<reference evidence="7" key="1">
    <citation type="submission" date="2023-03" db="EMBL/GenBank/DDBJ databases">
        <title>Emydomyces testavorans Genome Sequence.</title>
        <authorList>
            <person name="Hoyer L."/>
        </authorList>
    </citation>
    <scope>NUCLEOTIDE SEQUENCE</scope>
    <source>
        <strain evidence="7">16-2883</strain>
    </source>
</reference>
<keyword evidence="3 6" id="KW-0812">Transmembrane</keyword>
<dbReference type="PANTHER" id="PTHR11266">
    <property type="entry name" value="PEROXISOMAL MEMBRANE PROTEIN 2, PXMP2 MPV17"/>
    <property type="match status" value="1"/>
</dbReference>
<feature type="transmembrane region" description="Helical" evidence="6">
    <location>
        <begin position="169"/>
        <end position="188"/>
    </location>
</feature>